<feature type="chain" id="PRO_5045458964" description="Outer membrane protein beta-barrel domain-containing protein" evidence="1">
    <location>
        <begin position="21"/>
        <end position="129"/>
    </location>
</feature>
<keyword evidence="3" id="KW-1185">Reference proteome</keyword>
<organism evidence="2 3">
    <name type="scientific">Sphingobacterium bambusae</name>
    <dbReference type="NCBI Taxonomy" id="662858"/>
    <lineage>
        <taxon>Bacteria</taxon>
        <taxon>Pseudomonadati</taxon>
        <taxon>Bacteroidota</taxon>
        <taxon>Sphingobacteriia</taxon>
        <taxon>Sphingobacteriales</taxon>
        <taxon>Sphingobacteriaceae</taxon>
        <taxon>Sphingobacterium</taxon>
    </lineage>
</organism>
<name>A0ABW6BC91_9SPHI</name>
<reference evidence="3" key="1">
    <citation type="journal article" date="2019" name="Int. J. Syst. Evol. Microbiol.">
        <title>The Global Catalogue of Microorganisms (GCM) 10K type strain sequencing project: providing services to taxonomists for standard genome sequencing and annotation.</title>
        <authorList>
            <consortium name="The Broad Institute Genomics Platform"/>
            <consortium name="The Broad Institute Genome Sequencing Center for Infectious Disease"/>
            <person name="Wu L."/>
            <person name="Ma J."/>
        </authorList>
    </citation>
    <scope>NUCLEOTIDE SEQUENCE [LARGE SCALE GENOMIC DNA]</scope>
    <source>
        <strain evidence="3">KCTC 22814</strain>
    </source>
</reference>
<evidence type="ECO:0008006" key="4">
    <source>
        <dbReference type="Google" id="ProtNLM"/>
    </source>
</evidence>
<sequence length="129" mass="13953">MSTLKTAFTIIFLCFFLAQAQEEKKISIQLFQGTIVAGYVDHGAYINCTGPSVKYSRAGKQILLGLLPSIKIKQDRSTVKNSTFMPSLGFGATATFFGKFALQIPAFYVPKTAAANGSWKLGLGIGYTL</sequence>
<evidence type="ECO:0000256" key="1">
    <source>
        <dbReference type="SAM" id="SignalP"/>
    </source>
</evidence>
<proteinExistence type="predicted"/>
<comment type="caution">
    <text evidence="2">The sequence shown here is derived from an EMBL/GenBank/DDBJ whole genome shotgun (WGS) entry which is preliminary data.</text>
</comment>
<dbReference type="EMBL" id="JBHUPB010000003">
    <property type="protein sequence ID" value="MFD2966587.1"/>
    <property type="molecule type" value="Genomic_DNA"/>
</dbReference>
<evidence type="ECO:0000313" key="3">
    <source>
        <dbReference type="Proteomes" id="UP001597525"/>
    </source>
</evidence>
<protein>
    <recommendedName>
        <fullName evidence="4">Outer membrane protein beta-barrel domain-containing protein</fullName>
    </recommendedName>
</protein>
<feature type="signal peptide" evidence="1">
    <location>
        <begin position="1"/>
        <end position="20"/>
    </location>
</feature>
<evidence type="ECO:0000313" key="2">
    <source>
        <dbReference type="EMBL" id="MFD2966587.1"/>
    </source>
</evidence>
<dbReference type="Proteomes" id="UP001597525">
    <property type="component" value="Unassembled WGS sequence"/>
</dbReference>
<gene>
    <name evidence="2" type="ORF">ACFS7Y_04270</name>
</gene>
<accession>A0ABW6BC91</accession>
<keyword evidence="1" id="KW-0732">Signal</keyword>
<dbReference type="RefSeq" id="WP_320184369.1">
    <property type="nucleotide sequence ID" value="NZ_CP138332.1"/>
</dbReference>